<evidence type="ECO:0000313" key="3">
    <source>
        <dbReference type="WBParaSite" id="PEQ_0001390301-mRNA-1"/>
    </source>
</evidence>
<organism evidence="2 3">
    <name type="scientific">Parascaris equorum</name>
    <name type="common">Equine roundworm</name>
    <dbReference type="NCBI Taxonomy" id="6256"/>
    <lineage>
        <taxon>Eukaryota</taxon>
        <taxon>Metazoa</taxon>
        <taxon>Ecdysozoa</taxon>
        <taxon>Nematoda</taxon>
        <taxon>Chromadorea</taxon>
        <taxon>Rhabditida</taxon>
        <taxon>Spirurina</taxon>
        <taxon>Ascaridomorpha</taxon>
        <taxon>Ascaridoidea</taxon>
        <taxon>Ascarididae</taxon>
        <taxon>Parascaris</taxon>
    </lineage>
</organism>
<dbReference type="WBParaSite" id="PEQ_0001390301-mRNA-1">
    <property type="protein sequence ID" value="PEQ_0001390301-mRNA-1"/>
    <property type="gene ID" value="PEQ_0001390301"/>
</dbReference>
<reference evidence="3" key="1">
    <citation type="submission" date="2022-11" db="UniProtKB">
        <authorList>
            <consortium name="WormBaseParasite"/>
        </authorList>
    </citation>
    <scope>IDENTIFICATION</scope>
</reference>
<feature type="region of interest" description="Disordered" evidence="1">
    <location>
        <begin position="1"/>
        <end position="20"/>
    </location>
</feature>
<accession>A0A914S5K3</accession>
<evidence type="ECO:0000256" key="1">
    <source>
        <dbReference type="SAM" id="MobiDB-lite"/>
    </source>
</evidence>
<proteinExistence type="predicted"/>
<protein>
    <submittedName>
        <fullName evidence="3">Cytoplasmic tRNA 2-thiolation protein 2</fullName>
    </submittedName>
</protein>
<keyword evidence="2" id="KW-1185">Reference proteome</keyword>
<sequence length="264" mass="29946">MRHGDGPKPKKKRTQQKKLPVGTSNEVQIVVFIKLIQLLKPVIADKPSIVGSRVGDMCLVFMRDYYTSMFECPVDEETLYPSMSTFIGEKKELKGELMVNLIVEGGEGEFNPALTFDRLMTLLNVSSRPEYQLDTPPQTPEIAHREFTAFMNYDFSKILPASSFCTLNLFTSSAREKVLNKDLLLSESLEGIKTEEFTREELQSCRHCGVLVEEPVIRQPAKQLAIIPQNEKDEEILFCSMVCYYNFVANTKVALSPDDLTVCR</sequence>
<name>A0A914S5K3_PAREQ</name>
<dbReference type="Proteomes" id="UP000887564">
    <property type="component" value="Unplaced"/>
</dbReference>
<dbReference type="AlphaFoldDB" id="A0A914S5K3"/>
<evidence type="ECO:0000313" key="2">
    <source>
        <dbReference type="Proteomes" id="UP000887564"/>
    </source>
</evidence>